<name>A0A9D4A278_9ROSI</name>
<dbReference type="InterPro" id="IPR001005">
    <property type="entry name" value="SANT/Myb"/>
</dbReference>
<evidence type="ECO:0000256" key="4">
    <source>
        <dbReference type="ARBA" id="ARBA00023125"/>
    </source>
</evidence>
<feature type="domain" description="Myb-like" evidence="7">
    <location>
        <begin position="26"/>
        <end position="68"/>
    </location>
</feature>
<dbReference type="Gene3D" id="1.10.10.60">
    <property type="entry name" value="Homeodomain-like"/>
    <property type="match status" value="2"/>
</dbReference>
<keyword evidence="5" id="KW-0804">Transcription</keyword>
<evidence type="ECO:0000259" key="8">
    <source>
        <dbReference type="PROSITE" id="PS51294"/>
    </source>
</evidence>
<evidence type="ECO:0000256" key="3">
    <source>
        <dbReference type="ARBA" id="ARBA00023015"/>
    </source>
</evidence>
<keyword evidence="3" id="KW-0805">Transcription regulation</keyword>
<evidence type="ECO:0000259" key="7">
    <source>
        <dbReference type="PROSITE" id="PS50090"/>
    </source>
</evidence>
<dbReference type="GO" id="GO:0003677">
    <property type="term" value="F:DNA binding"/>
    <property type="evidence" value="ECO:0007669"/>
    <property type="project" value="UniProtKB-KW"/>
</dbReference>
<comment type="subcellular location">
    <subcellularLocation>
        <location evidence="1">Nucleus</location>
    </subcellularLocation>
</comment>
<evidence type="ECO:0000256" key="2">
    <source>
        <dbReference type="ARBA" id="ARBA00022737"/>
    </source>
</evidence>
<proteinExistence type="predicted"/>
<dbReference type="PROSITE" id="PS51294">
    <property type="entry name" value="HTH_MYB"/>
    <property type="match status" value="1"/>
</dbReference>
<evidence type="ECO:0000256" key="6">
    <source>
        <dbReference type="ARBA" id="ARBA00023242"/>
    </source>
</evidence>
<reference evidence="9 10" key="1">
    <citation type="journal article" date="2021" name="Plant Biotechnol. J.">
        <title>Multi-omics assisted identification of the key and species-specific regulatory components of drought-tolerant mechanisms in Gossypium stocksii.</title>
        <authorList>
            <person name="Yu D."/>
            <person name="Ke L."/>
            <person name="Zhang D."/>
            <person name="Wu Y."/>
            <person name="Sun Y."/>
            <person name="Mei J."/>
            <person name="Sun J."/>
            <person name="Sun Y."/>
        </authorList>
    </citation>
    <scope>NUCLEOTIDE SEQUENCE [LARGE SCALE GENOMIC DNA]</scope>
    <source>
        <strain evidence="10">cv. E1</strain>
        <tissue evidence="9">Leaf</tissue>
    </source>
</reference>
<dbReference type="EMBL" id="JAIQCV010000007">
    <property type="protein sequence ID" value="KAH1083811.1"/>
    <property type="molecule type" value="Genomic_DNA"/>
</dbReference>
<keyword evidence="4" id="KW-0238">DNA-binding</keyword>
<keyword evidence="10" id="KW-1185">Reference proteome</keyword>
<evidence type="ECO:0000313" key="9">
    <source>
        <dbReference type="EMBL" id="KAH1083811.1"/>
    </source>
</evidence>
<dbReference type="InterPro" id="IPR017930">
    <property type="entry name" value="Myb_dom"/>
</dbReference>
<dbReference type="PANTHER" id="PTHR47995:SF18">
    <property type="entry name" value="TRANSCRIPTION FACTOR MYB65"/>
    <property type="match status" value="1"/>
</dbReference>
<dbReference type="PROSITE" id="PS50090">
    <property type="entry name" value="MYB_LIKE"/>
    <property type="match status" value="1"/>
</dbReference>
<feature type="domain" description="HTH myb-type" evidence="8">
    <location>
        <begin position="26"/>
        <end position="55"/>
    </location>
</feature>
<dbReference type="InterPro" id="IPR009057">
    <property type="entry name" value="Homeodomain-like_sf"/>
</dbReference>
<dbReference type="CDD" id="cd00167">
    <property type="entry name" value="SANT"/>
    <property type="match status" value="1"/>
</dbReference>
<evidence type="ECO:0000256" key="1">
    <source>
        <dbReference type="ARBA" id="ARBA00004123"/>
    </source>
</evidence>
<gene>
    <name evidence="9" type="ORF">J1N35_023572</name>
</gene>
<dbReference type="OrthoDB" id="2143914at2759"/>
<keyword evidence="2" id="KW-0677">Repeat</keyword>
<dbReference type="SUPFAM" id="SSF46689">
    <property type="entry name" value="Homeodomain-like"/>
    <property type="match status" value="1"/>
</dbReference>
<protein>
    <recommendedName>
        <fullName evidence="11">HTH myb-type domain-containing protein</fullName>
    </recommendedName>
</protein>
<keyword evidence="6" id="KW-0539">Nucleus</keyword>
<sequence length="232" mass="26237">MECCAKEHRVGTCGKSCRLRWANHLRPDLKKGSFSPEEERIIIELHAKMGNKWARMASQAYKILRQKTAIGFGKYIFFQFCSFTLWNTRVNRWQRHGLPLYAPDVQPLYPQHHQRHSHPPSPMPLHSLHIPHRPLPQNFLYNPHSALTTPPPLPSPYASTPPISPHFTLPIVHLLSQISLSSIIPTSPPATTSSIATSGSSMTDFKATVTITIILMLPARALRCQCSNIRIE</sequence>
<organism evidence="9 10">
    <name type="scientific">Gossypium stocksii</name>
    <dbReference type="NCBI Taxonomy" id="47602"/>
    <lineage>
        <taxon>Eukaryota</taxon>
        <taxon>Viridiplantae</taxon>
        <taxon>Streptophyta</taxon>
        <taxon>Embryophyta</taxon>
        <taxon>Tracheophyta</taxon>
        <taxon>Spermatophyta</taxon>
        <taxon>Magnoliopsida</taxon>
        <taxon>eudicotyledons</taxon>
        <taxon>Gunneridae</taxon>
        <taxon>Pentapetalae</taxon>
        <taxon>rosids</taxon>
        <taxon>malvids</taxon>
        <taxon>Malvales</taxon>
        <taxon>Malvaceae</taxon>
        <taxon>Malvoideae</taxon>
        <taxon>Gossypium</taxon>
    </lineage>
</organism>
<accession>A0A9D4A278</accession>
<dbReference type="Proteomes" id="UP000828251">
    <property type="component" value="Unassembled WGS sequence"/>
</dbReference>
<dbReference type="AlphaFoldDB" id="A0A9D4A278"/>
<dbReference type="Pfam" id="PF00249">
    <property type="entry name" value="Myb_DNA-binding"/>
    <property type="match status" value="1"/>
</dbReference>
<evidence type="ECO:0008006" key="11">
    <source>
        <dbReference type="Google" id="ProtNLM"/>
    </source>
</evidence>
<comment type="caution">
    <text evidence="9">The sequence shown here is derived from an EMBL/GenBank/DDBJ whole genome shotgun (WGS) entry which is preliminary data.</text>
</comment>
<dbReference type="PANTHER" id="PTHR47995">
    <property type="entry name" value="TRANSCRIPTION FACTOR MYB33-RELATED"/>
    <property type="match status" value="1"/>
</dbReference>
<dbReference type="GO" id="GO:0005634">
    <property type="term" value="C:nucleus"/>
    <property type="evidence" value="ECO:0007669"/>
    <property type="project" value="UniProtKB-SubCell"/>
</dbReference>
<evidence type="ECO:0000256" key="5">
    <source>
        <dbReference type="ARBA" id="ARBA00023163"/>
    </source>
</evidence>
<evidence type="ECO:0000313" key="10">
    <source>
        <dbReference type="Proteomes" id="UP000828251"/>
    </source>
</evidence>